<dbReference type="AlphaFoldDB" id="A0A6J7Y353"/>
<feature type="domain" description="Beta-lactamase-related" evidence="1">
    <location>
        <begin position="1"/>
        <end position="151"/>
    </location>
</feature>
<reference evidence="2" key="1">
    <citation type="submission" date="2020-05" db="EMBL/GenBank/DDBJ databases">
        <authorList>
            <person name="Chiriac C."/>
            <person name="Salcher M."/>
            <person name="Ghai R."/>
            <person name="Kavagutti S V."/>
        </authorList>
    </citation>
    <scope>NUCLEOTIDE SEQUENCE</scope>
</reference>
<protein>
    <submittedName>
        <fullName evidence="2">Unannotated protein</fullName>
    </submittedName>
</protein>
<dbReference type="InterPro" id="IPR012338">
    <property type="entry name" value="Beta-lactam/transpept-like"/>
</dbReference>
<evidence type="ECO:0000259" key="1">
    <source>
        <dbReference type="Pfam" id="PF00144"/>
    </source>
</evidence>
<sequence>MKNEIQIPQGMTRSSYFTEYVPEDVRAVGYVKFDAGLIEEPVTSTGAFTPMGGLHSSVRELTSWVAMFQAGKAEAQVPYRHIQSTLAKAQDDIVERIVTASYGYGLFIEDDSELGRFVSHSGGYPGFGSHMRWHHESSWGIIALGNLTYAPMSVIGAKVMNQIVHLHMKENPKKVVIAPRTIEAMKTVESLLEKWDDTLADEWFAVNMDLDQPRNERRAALEKILEGNLNIERVESSVTSSTLSHAKWSVQSGSKSIEIEMLMSPEKNPRIQKLVIK</sequence>
<name>A0A6J7Y353_9ZZZZ</name>
<evidence type="ECO:0000313" key="2">
    <source>
        <dbReference type="EMBL" id="CAB5241346.1"/>
    </source>
</evidence>
<organism evidence="2">
    <name type="scientific">freshwater metagenome</name>
    <dbReference type="NCBI Taxonomy" id="449393"/>
    <lineage>
        <taxon>unclassified sequences</taxon>
        <taxon>metagenomes</taxon>
        <taxon>ecological metagenomes</taxon>
    </lineage>
</organism>
<dbReference type="Pfam" id="PF00144">
    <property type="entry name" value="Beta-lactamase"/>
    <property type="match status" value="1"/>
</dbReference>
<proteinExistence type="predicted"/>
<dbReference type="InterPro" id="IPR001466">
    <property type="entry name" value="Beta-lactam-related"/>
</dbReference>
<dbReference type="Gene3D" id="3.40.710.10">
    <property type="entry name" value="DD-peptidase/beta-lactamase superfamily"/>
    <property type="match status" value="1"/>
</dbReference>
<gene>
    <name evidence="2" type="ORF">UFOPK3554_01378</name>
</gene>
<accession>A0A6J7Y353</accession>
<dbReference type="SUPFAM" id="SSF56601">
    <property type="entry name" value="beta-lactamase/transpeptidase-like"/>
    <property type="match status" value="1"/>
</dbReference>
<dbReference type="EMBL" id="CAFBSG010000046">
    <property type="protein sequence ID" value="CAB5241346.1"/>
    <property type="molecule type" value="Genomic_DNA"/>
</dbReference>